<dbReference type="OrthoDB" id="283343at2759"/>
<dbReference type="Proteomes" id="UP000008983">
    <property type="component" value="Unassembled WGS sequence"/>
</dbReference>
<dbReference type="GeneID" id="14903683"/>
<evidence type="ECO:0000313" key="2">
    <source>
        <dbReference type="Proteomes" id="UP000008983"/>
    </source>
</evidence>
<organism evidence="1 2">
    <name type="scientific">Ichthyophthirius multifiliis</name>
    <name type="common">White spot disease agent</name>
    <name type="synonym">Ich</name>
    <dbReference type="NCBI Taxonomy" id="5932"/>
    <lineage>
        <taxon>Eukaryota</taxon>
        <taxon>Sar</taxon>
        <taxon>Alveolata</taxon>
        <taxon>Ciliophora</taxon>
        <taxon>Intramacronucleata</taxon>
        <taxon>Oligohymenophorea</taxon>
        <taxon>Hymenostomatida</taxon>
        <taxon>Ophryoglenina</taxon>
        <taxon>Ichthyophthirius</taxon>
    </lineage>
</organism>
<keyword evidence="2" id="KW-1185">Reference proteome</keyword>
<name>G0R4J2_ICHMU</name>
<dbReference type="RefSeq" id="XP_004025072.1">
    <property type="nucleotide sequence ID" value="XM_004025023.1"/>
</dbReference>
<dbReference type="InParanoid" id="G0R4J2"/>
<gene>
    <name evidence="1" type="ORF">IMG5_193190</name>
</gene>
<evidence type="ECO:0000313" key="1">
    <source>
        <dbReference type="EMBL" id="EGR27620.1"/>
    </source>
</evidence>
<proteinExistence type="predicted"/>
<reference evidence="1 2" key="1">
    <citation type="submission" date="2011-07" db="EMBL/GenBank/DDBJ databases">
        <authorList>
            <person name="Coyne R."/>
            <person name="Brami D."/>
            <person name="Johnson J."/>
            <person name="Hostetler J."/>
            <person name="Hannick L."/>
            <person name="Clark T."/>
            <person name="Cassidy-Hanley D."/>
            <person name="Inman J."/>
        </authorList>
    </citation>
    <scope>NUCLEOTIDE SEQUENCE [LARGE SCALE GENOMIC DNA]</scope>
    <source>
        <strain evidence="1 2">G5</strain>
    </source>
</reference>
<sequence length="184" mass="21481">SNILSDFNASTKLQYLGDKKSEKSAQFFKDTKVQSCSYISLKTGVPQAIPYYCQPNKTYADKMSKSSYQTSFYQQIIILNYLNQIFIIYRDVYKVRPYQHVGMNNKPLDTYHPHSYRNRLPVQDAPPQFTNASQIEVGDRSEVNHRRFVSQSRNVYGNFGKFDPVTNTGIIARQTKWHHHLQQK</sequence>
<protein>
    <submittedName>
        <fullName evidence="1">Uncharacterized protein</fullName>
    </submittedName>
</protein>
<dbReference type="AlphaFoldDB" id="G0R4J2"/>
<dbReference type="EMBL" id="GL984348">
    <property type="protein sequence ID" value="EGR27620.1"/>
    <property type="molecule type" value="Genomic_DNA"/>
</dbReference>
<accession>G0R4J2</accession>
<feature type="non-terminal residue" evidence="1">
    <location>
        <position position="1"/>
    </location>
</feature>
<dbReference type="eggNOG" id="ENOG502SSD5">
    <property type="taxonomic scope" value="Eukaryota"/>
</dbReference>
<dbReference type="OMA" id="FGKPGNI"/>